<dbReference type="Proteomes" id="UP000308600">
    <property type="component" value="Unassembled WGS sequence"/>
</dbReference>
<sequence>MASITPIQVFDLGADLVYLGGRPLPTAPDGEYDWETSAQANTSPEGHSSVTNLINVVQAIKAKGFVEPDPKVVDAFLDSTLHADAVDDRKGAFADGLTFLSRLPPNSVAAKKLSDAAIATLYDTLPHPPATYVGPENAFRHADGGGNNVDFPSLGQAGRPYARSVQGKYCIAPTSLPDPGLVFDTLLKRQKAQNHPGGNSSMTFAFASLVTHSLFRTDYHDMNVNNTSSYLDLSPLYGYNQDSQDQVRDKESGKGLLYPDTFSEERLLFLPPTASALLVILSRNHNYVADKLLKINERGLWTDPPPSDPAARQLQDEQIFQTAKLVNCGHFMGLIMGDYVAGFLGLSEGNAWNLPAFDPITLLDGTEVQRGRGNHCSVEFNVLYRWHATTSVADEKWTEDKFKDFGKTWDQITTNDFVQVFGGEIRTALATSPKDRTFGGLQRGPDGKFNDDDIANILHNATENAANTYGAQSTPAALRVIEIMGLQQARQWGVCTMNEFRQFLGLKQFATFEEWNPDPNVANAARRLYVHIDNLELYTGLQCEAVMPLSGGLRFAAGYTMTRAVLGDAIALVRGDRYYTTDFTPGNLTVWGYQDCQRDPNNGGLGGELPKLLSRHLPRYYPYNSVYTCFPFFTPQKMKDSLTKQGTVAQYTFNRPATAVVPKVLNTFTAIKTVFNASTKFHTVYEMQALGNGYGFMLIFDDPGKHDPDRTLALHALFPTTQSLDDYNKWYKDSVTQKIKDKSWTYNGVSGNYVDIVTDVINATSVHWAADRLCGIPLKTKENPKGLYTVQEVYDMFALIFQLTFLAIGDNEHGFSLRTTAIQIGGVLQALIANSILEVAPISLSGGITGALGGLLGHIEGGLSGVTSKPYYPFLSKLTETGRATNELVAMVVGLAVGSSVNYAQAAVHVIDFYFDDAREKERLAILKLVQTESDANTKVIRGYVREAMRLNPQYTGLWRDAAVDATIEQGAGLPPIQIKTGDRIWASFKNAHLNPVEFPNPTSVDPARPESSYNLNGTGFHTCPGVTYAVQTIAEIVKVVFKLKNVRRAPGNAGRLAGFTEVINETETNVFIKPNGTLSPWPGSLVLEYDS</sequence>
<keyword evidence="2" id="KW-1185">Reference proteome</keyword>
<accession>A0ACD3AEL3</accession>
<keyword evidence="1" id="KW-0560">Oxidoreductase</keyword>
<organism evidence="1 2">
    <name type="scientific">Pluteus cervinus</name>
    <dbReference type="NCBI Taxonomy" id="181527"/>
    <lineage>
        <taxon>Eukaryota</taxon>
        <taxon>Fungi</taxon>
        <taxon>Dikarya</taxon>
        <taxon>Basidiomycota</taxon>
        <taxon>Agaricomycotina</taxon>
        <taxon>Agaricomycetes</taxon>
        <taxon>Agaricomycetidae</taxon>
        <taxon>Agaricales</taxon>
        <taxon>Pluteineae</taxon>
        <taxon>Pluteaceae</taxon>
        <taxon>Pluteus</taxon>
    </lineage>
</organism>
<dbReference type="EMBL" id="ML208501">
    <property type="protein sequence ID" value="TFK63860.1"/>
    <property type="molecule type" value="Genomic_DNA"/>
</dbReference>
<protein>
    <submittedName>
        <fullName evidence="1">Heme peroxidase</fullName>
    </submittedName>
</protein>
<evidence type="ECO:0000313" key="2">
    <source>
        <dbReference type="Proteomes" id="UP000308600"/>
    </source>
</evidence>
<name>A0ACD3AEL3_9AGAR</name>
<proteinExistence type="predicted"/>
<keyword evidence="1" id="KW-0575">Peroxidase</keyword>
<gene>
    <name evidence="1" type="ORF">BDN72DRAFT_963637</name>
</gene>
<reference evidence="1 2" key="1">
    <citation type="journal article" date="2019" name="Nat. Ecol. Evol.">
        <title>Megaphylogeny resolves global patterns of mushroom evolution.</title>
        <authorList>
            <person name="Varga T."/>
            <person name="Krizsan K."/>
            <person name="Foldi C."/>
            <person name="Dima B."/>
            <person name="Sanchez-Garcia M."/>
            <person name="Sanchez-Ramirez S."/>
            <person name="Szollosi G.J."/>
            <person name="Szarkandi J.G."/>
            <person name="Papp V."/>
            <person name="Albert L."/>
            <person name="Andreopoulos W."/>
            <person name="Angelini C."/>
            <person name="Antonin V."/>
            <person name="Barry K.W."/>
            <person name="Bougher N.L."/>
            <person name="Buchanan P."/>
            <person name="Buyck B."/>
            <person name="Bense V."/>
            <person name="Catcheside P."/>
            <person name="Chovatia M."/>
            <person name="Cooper J."/>
            <person name="Damon W."/>
            <person name="Desjardin D."/>
            <person name="Finy P."/>
            <person name="Geml J."/>
            <person name="Haridas S."/>
            <person name="Hughes K."/>
            <person name="Justo A."/>
            <person name="Karasinski D."/>
            <person name="Kautmanova I."/>
            <person name="Kiss B."/>
            <person name="Kocsube S."/>
            <person name="Kotiranta H."/>
            <person name="LaButti K.M."/>
            <person name="Lechner B.E."/>
            <person name="Liimatainen K."/>
            <person name="Lipzen A."/>
            <person name="Lukacs Z."/>
            <person name="Mihaltcheva S."/>
            <person name="Morgado L.N."/>
            <person name="Niskanen T."/>
            <person name="Noordeloos M.E."/>
            <person name="Ohm R.A."/>
            <person name="Ortiz-Santana B."/>
            <person name="Ovrebo C."/>
            <person name="Racz N."/>
            <person name="Riley R."/>
            <person name="Savchenko A."/>
            <person name="Shiryaev A."/>
            <person name="Soop K."/>
            <person name="Spirin V."/>
            <person name="Szebenyi C."/>
            <person name="Tomsovsky M."/>
            <person name="Tulloss R.E."/>
            <person name="Uehling J."/>
            <person name="Grigoriev I.V."/>
            <person name="Vagvolgyi C."/>
            <person name="Papp T."/>
            <person name="Martin F.M."/>
            <person name="Miettinen O."/>
            <person name="Hibbett D.S."/>
            <person name="Nagy L.G."/>
        </authorList>
    </citation>
    <scope>NUCLEOTIDE SEQUENCE [LARGE SCALE GENOMIC DNA]</scope>
    <source>
        <strain evidence="1 2">NL-1719</strain>
    </source>
</reference>
<evidence type="ECO:0000313" key="1">
    <source>
        <dbReference type="EMBL" id="TFK63860.1"/>
    </source>
</evidence>